<gene>
    <name evidence="3" type="ORF">Acr_00g0070120</name>
</gene>
<sequence length="82" mass="9107">MLRTSSIHCLAIPSIASPERGRLKLSELRRIDIETFGKIPRLGRNRSSWGLSRGVKSRGSGHGRGYGYAGRACERTVWSHVT</sequence>
<dbReference type="InterPro" id="IPR025768">
    <property type="entry name" value="TFG_box"/>
</dbReference>
<feature type="domain" description="TFG box profile" evidence="2">
    <location>
        <begin position="20"/>
        <end position="40"/>
    </location>
</feature>
<keyword evidence="4" id="KW-1185">Reference proteome</keyword>
<name>A0A7J0DSJ5_9ERIC</name>
<comment type="caution">
    <text evidence="3">The sequence shown here is derived from an EMBL/GenBank/DDBJ whole genome shotgun (WGS) entry which is preliminary data.</text>
</comment>
<feature type="short sequence motif" description="TFG box" evidence="1">
    <location>
        <begin position="20"/>
        <end position="40"/>
    </location>
</feature>
<evidence type="ECO:0000313" key="4">
    <source>
        <dbReference type="Proteomes" id="UP000585474"/>
    </source>
</evidence>
<evidence type="ECO:0000256" key="1">
    <source>
        <dbReference type="PROSITE-ProRule" id="PRU00869"/>
    </source>
</evidence>
<reference evidence="4" key="1">
    <citation type="submission" date="2019-07" db="EMBL/GenBank/DDBJ databases">
        <title>De Novo Assembly of kiwifruit Actinidia rufa.</title>
        <authorList>
            <person name="Sugita-Konishi S."/>
            <person name="Sato K."/>
            <person name="Mori E."/>
            <person name="Abe Y."/>
            <person name="Kisaki G."/>
            <person name="Hamano K."/>
            <person name="Suezawa K."/>
            <person name="Otani M."/>
            <person name="Fukuda T."/>
            <person name="Manabe T."/>
            <person name="Gomi K."/>
            <person name="Tabuchi M."/>
            <person name="Akimitsu K."/>
            <person name="Kataoka I."/>
        </authorList>
    </citation>
    <scope>NUCLEOTIDE SEQUENCE [LARGE SCALE GENOMIC DNA]</scope>
    <source>
        <strain evidence="4">cv. Fuchu</strain>
    </source>
</reference>
<protein>
    <recommendedName>
        <fullName evidence="2">TFG box profile domain-containing protein</fullName>
    </recommendedName>
</protein>
<organism evidence="3 4">
    <name type="scientific">Actinidia rufa</name>
    <dbReference type="NCBI Taxonomy" id="165716"/>
    <lineage>
        <taxon>Eukaryota</taxon>
        <taxon>Viridiplantae</taxon>
        <taxon>Streptophyta</taxon>
        <taxon>Embryophyta</taxon>
        <taxon>Tracheophyta</taxon>
        <taxon>Spermatophyta</taxon>
        <taxon>Magnoliopsida</taxon>
        <taxon>eudicotyledons</taxon>
        <taxon>Gunneridae</taxon>
        <taxon>Pentapetalae</taxon>
        <taxon>asterids</taxon>
        <taxon>Ericales</taxon>
        <taxon>Actinidiaceae</taxon>
        <taxon>Actinidia</taxon>
    </lineage>
</organism>
<dbReference type="AlphaFoldDB" id="A0A7J0DSJ5"/>
<dbReference type="EMBL" id="BJWL01000358">
    <property type="protein sequence ID" value="GFS40725.1"/>
    <property type="molecule type" value="Genomic_DNA"/>
</dbReference>
<dbReference type="PROSITE" id="PS51536">
    <property type="entry name" value="TFG"/>
    <property type="match status" value="1"/>
</dbReference>
<proteinExistence type="predicted"/>
<accession>A0A7J0DSJ5</accession>
<evidence type="ECO:0000313" key="3">
    <source>
        <dbReference type="EMBL" id="GFS40725.1"/>
    </source>
</evidence>
<evidence type="ECO:0000259" key="2">
    <source>
        <dbReference type="PROSITE" id="PS51536"/>
    </source>
</evidence>
<dbReference type="Proteomes" id="UP000585474">
    <property type="component" value="Unassembled WGS sequence"/>
</dbReference>